<feature type="compositionally biased region" description="Polar residues" evidence="1">
    <location>
        <begin position="11"/>
        <end position="21"/>
    </location>
</feature>
<feature type="region of interest" description="Disordered" evidence="1">
    <location>
        <begin position="1"/>
        <end position="117"/>
    </location>
</feature>
<comment type="caution">
    <text evidence="2">The sequence shown here is derived from an EMBL/GenBank/DDBJ whole genome shotgun (WGS) entry which is preliminary data.</text>
</comment>
<feature type="compositionally biased region" description="Low complexity" evidence="1">
    <location>
        <begin position="44"/>
        <end position="75"/>
    </location>
</feature>
<sequence length="117" mass="11941">MSSSNSSSDSGQTPTADTCSSGVDGYWSPDVIRRGAESSFLPNSYSSTISSISSVSSIPSSSSADDVSSSESAAAPLPGAAIQQVQNPRPTDMNDYGGTYSTTNSSGTVRNFPPKKS</sequence>
<evidence type="ECO:0000313" key="2">
    <source>
        <dbReference type="EMBL" id="CAF1234095.1"/>
    </source>
</evidence>
<keyword evidence="4" id="KW-1185">Reference proteome</keyword>
<dbReference type="Proteomes" id="UP000663828">
    <property type="component" value="Unassembled WGS sequence"/>
</dbReference>
<organism evidence="2 4">
    <name type="scientific">Adineta ricciae</name>
    <name type="common">Rotifer</name>
    <dbReference type="NCBI Taxonomy" id="249248"/>
    <lineage>
        <taxon>Eukaryota</taxon>
        <taxon>Metazoa</taxon>
        <taxon>Spiralia</taxon>
        <taxon>Gnathifera</taxon>
        <taxon>Rotifera</taxon>
        <taxon>Eurotatoria</taxon>
        <taxon>Bdelloidea</taxon>
        <taxon>Adinetida</taxon>
        <taxon>Adinetidae</taxon>
        <taxon>Adineta</taxon>
    </lineage>
</organism>
<accession>A0A814YUC6</accession>
<dbReference type="EMBL" id="CAJNOJ010000261">
    <property type="protein sequence ID" value="CAF1347979.1"/>
    <property type="molecule type" value="Genomic_DNA"/>
</dbReference>
<name>A0A814YUC6_ADIRI</name>
<dbReference type="AlphaFoldDB" id="A0A814YUC6"/>
<dbReference type="Proteomes" id="UP000663852">
    <property type="component" value="Unassembled WGS sequence"/>
</dbReference>
<evidence type="ECO:0000313" key="3">
    <source>
        <dbReference type="EMBL" id="CAF1347979.1"/>
    </source>
</evidence>
<gene>
    <name evidence="3" type="ORF">EDS130_LOCUS33110</name>
    <name evidence="2" type="ORF">XAT740_LOCUS25382</name>
</gene>
<proteinExistence type="predicted"/>
<reference evidence="2" key="1">
    <citation type="submission" date="2021-02" db="EMBL/GenBank/DDBJ databases">
        <authorList>
            <person name="Nowell W R."/>
        </authorList>
    </citation>
    <scope>NUCLEOTIDE SEQUENCE</scope>
</reference>
<evidence type="ECO:0000313" key="4">
    <source>
        <dbReference type="Proteomes" id="UP000663828"/>
    </source>
</evidence>
<feature type="compositionally biased region" description="Low complexity" evidence="1">
    <location>
        <begin position="96"/>
        <end position="108"/>
    </location>
</feature>
<dbReference type="EMBL" id="CAJNOR010002010">
    <property type="protein sequence ID" value="CAF1234095.1"/>
    <property type="molecule type" value="Genomic_DNA"/>
</dbReference>
<protein>
    <submittedName>
        <fullName evidence="2">Uncharacterized protein</fullName>
    </submittedName>
</protein>
<feature type="compositionally biased region" description="Low complexity" evidence="1">
    <location>
        <begin position="1"/>
        <end position="10"/>
    </location>
</feature>
<evidence type="ECO:0000256" key="1">
    <source>
        <dbReference type="SAM" id="MobiDB-lite"/>
    </source>
</evidence>